<dbReference type="PANTHER" id="PTHR22801">
    <property type="entry name" value="LITHOSTATHINE"/>
    <property type="match status" value="1"/>
</dbReference>
<dbReference type="PANTHER" id="PTHR22801:SF63">
    <property type="entry name" value="C-TYPE LECTIN DOMAIN-CONTAINING PROTEIN"/>
    <property type="match status" value="1"/>
</dbReference>
<evidence type="ECO:0000259" key="3">
    <source>
        <dbReference type="PROSITE" id="PS50041"/>
    </source>
</evidence>
<keyword evidence="4" id="KW-0430">Lectin</keyword>
<proteinExistence type="evidence at transcript level"/>
<keyword evidence="1" id="KW-1015">Disulfide bond</keyword>
<dbReference type="InterPro" id="IPR050801">
    <property type="entry name" value="Ca-Dep_Lectins_ImmuneDev"/>
</dbReference>
<evidence type="ECO:0000256" key="1">
    <source>
        <dbReference type="ARBA" id="ARBA00023157"/>
    </source>
</evidence>
<dbReference type="AlphaFoldDB" id="B4XWC2"/>
<dbReference type="EMBL" id="EU183370">
    <property type="protein sequence ID" value="ABY54814.1"/>
    <property type="molecule type" value="mRNA"/>
</dbReference>
<dbReference type="Gene3D" id="3.10.100.10">
    <property type="entry name" value="Mannose-Binding Protein A, subunit A"/>
    <property type="match status" value="1"/>
</dbReference>
<sequence length="153" mass="17659">MRAAMAMWKILILMGFITGSTTVTRYERRGYEYWVNGHRNYWEARDACRNSGGHLVDIKTQGLENFLKDTFLGNRNIVWIGLIEQSGGWKWSDGTTSHVSGGWHWHEPNDGFTVWDNQDCGSWVKVLGDWGWDDRYCDDRYASICQRGNNASA</sequence>
<dbReference type="InterPro" id="IPR018378">
    <property type="entry name" value="C-type_lectin_CS"/>
</dbReference>
<dbReference type="GO" id="GO:0030246">
    <property type="term" value="F:carbohydrate binding"/>
    <property type="evidence" value="ECO:0007669"/>
    <property type="project" value="UniProtKB-KW"/>
</dbReference>
<feature type="signal peptide" evidence="2">
    <location>
        <begin position="1"/>
        <end position="19"/>
    </location>
</feature>
<dbReference type="CDD" id="cd00037">
    <property type="entry name" value="CLECT"/>
    <property type="match status" value="1"/>
</dbReference>
<reference evidence="4" key="1">
    <citation type="journal article" date="2008" name="Genome Res.">
        <title>Genomic analysis of the immune gene repertoire of amphioxus reveals extraordinary innate complexity and diversity.</title>
        <authorList>
            <person name="Huang S."/>
            <person name="Yuan S."/>
            <person name="Guo L."/>
            <person name="Yu Y."/>
            <person name="Li J."/>
            <person name="Wu T."/>
            <person name="Liu T."/>
            <person name="Yang M."/>
            <person name="Wu K."/>
            <person name="Liu H."/>
            <person name="Ge J."/>
            <person name="Yu Y."/>
            <person name="Huang H."/>
            <person name="Dong M."/>
            <person name="Yu C."/>
            <person name="Chen S."/>
            <person name="Xu A."/>
        </authorList>
    </citation>
    <scope>NUCLEOTIDE SEQUENCE</scope>
    <source>
        <strain evidence="4">Bbelxm1938</strain>
    </source>
</reference>
<name>B4XWC2_BRABE</name>
<feature type="domain" description="C-type lectin" evidence="3">
    <location>
        <begin position="26"/>
        <end position="146"/>
    </location>
</feature>
<evidence type="ECO:0000313" key="4">
    <source>
        <dbReference type="EMBL" id="ABY54814.1"/>
    </source>
</evidence>
<dbReference type="PROSITE" id="PS50041">
    <property type="entry name" value="C_TYPE_LECTIN_2"/>
    <property type="match status" value="1"/>
</dbReference>
<keyword evidence="2" id="KW-0732">Signal</keyword>
<dbReference type="InterPro" id="IPR001304">
    <property type="entry name" value="C-type_lectin-like"/>
</dbReference>
<evidence type="ECO:0000256" key="2">
    <source>
        <dbReference type="SAM" id="SignalP"/>
    </source>
</evidence>
<dbReference type="InterPro" id="IPR016187">
    <property type="entry name" value="CTDL_fold"/>
</dbReference>
<dbReference type="SUPFAM" id="SSF56436">
    <property type="entry name" value="C-type lectin-like"/>
    <property type="match status" value="1"/>
</dbReference>
<feature type="chain" id="PRO_5002828537" evidence="2">
    <location>
        <begin position="20"/>
        <end position="153"/>
    </location>
</feature>
<organism evidence="4">
    <name type="scientific">Branchiostoma belcheri</name>
    <name type="common">Amphioxus</name>
    <dbReference type="NCBI Taxonomy" id="7741"/>
    <lineage>
        <taxon>Eukaryota</taxon>
        <taxon>Metazoa</taxon>
        <taxon>Chordata</taxon>
        <taxon>Cephalochordata</taxon>
        <taxon>Leptocardii</taxon>
        <taxon>Amphioxiformes</taxon>
        <taxon>Branchiostomatidae</taxon>
        <taxon>Branchiostoma</taxon>
    </lineage>
</organism>
<dbReference type="SMART" id="SM00034">
    <property type="entry name" value="CLECT"/>
    <property type="match status" value="1"/>
</dbReference>
<dbReference type="InterPro" id="IPR016186">
    <property type="entry name" value="C-type_lectin-like/link_sf"/>
</dbReference>
<dbReference type="Pfam" id="PF00059">
    <property type="entry name" value="Lectin_C"/>
    <property type="match status" value="1"/>
</dbReference>
<dbReference type="PROSITE" id="PS00615">
    <property type="entry name" value="C_TYPE_LECTIN_1"/>
    <property type="match status" value="1"/>
</dbReference>
<protein>
    <submittedName>
        <fullName evidence="4">C-type lectin 1</fullName>
    </submittedName>
</protein>
<accession>B4XWC2</accession>